<dbReference type="AlphaFoldDB" id="A0A199VX30"/>
<proteinExistence type="predicted"/>
<evidence type="ECO:0000313" key="2">
    <source>
        <dbReference type="Proteomes" id="UP000092600"/>
    </source>
</evidence>
<comment type="caution">
    <text evidence="1">The sequence shown here is derived from an EMBL/GenBank/DDBJ whole genome shotgun (WGS) entry which is preliminary data.</text>
</comment>
<organism evidence="1 2">
    <name type="scientific">Ananas comosus</name>
    <name type="common">Pineapple</name>
    <name type="synonym">Ananas ananas</name>
    <dbReference type="NCBI Taxonomy" id="4615"/>
    <lineage>
        <taxon>Eukaryota</taxon>
        <taxon>Viridiplantae</taxon>
        <taxon>Streptophyta</taxon>
        <taxon>Embryophyta</taxon>
        <taxon>Tracheophyta</taxon>
        <taxon>Spermatophyta</taxon>
        <taxon>Magnoliopsida</taxon>
        <taxon>Liliopsida</taxon>
        <taxon>Poales</taxon>
        <taxon>Bromeliaceae</taxon>
        <taxon>Bromelioideae</taxon>
        <taxon>Ananas</taxon>
    </lineage>
</organism>
<reference evidence="1 2" key="1">
    <citation type="journal article" date="2016" name="DNA Res.">
        <title>The draft genome of MD-2 pineapple using hybrid error correction of long reads.</title>
        <authorList>
            <person name="Redwan R.M."/>
            <person name="Saidin A."/>
            <person name="Kumar S.V."/>
        </authorList>
    </citation>
    <scope>NUCLEOTIDE SEQUENCE [LARGE SCALE GENOMIC DNA]</scope>
    <source>
        <strain evidence="2">cv. MD2</strain>
        <tissue evidence="1">Leaf</tissue>
    </source>
</reference>
<gene>
    <name evidence="1" type="ORF">ACMD2_25810</name>
</gene>
<dbReference type="Proteomes" id="UP000092600">
    <property type="component" value="Unassembled WGS sequence"/>
</dbReference>
<accession>A0A199VX30</accession>
<evidence type="ECO:0000313" key="1">
    <source>
        <dbReference type="EMBL" id="OAY81501.1"/>
    </source>
</evidence>
<dbReference type="EMBL" id="LSRQ01000659">
    <property type="protein sequence ID" value="OAY81501.1"/>
    <property type="molecule type" value="Genomic_DNA"/>
</dbReference>
<protein>
    <submittedName>
        <fullName evidence="1">Uncharacterized protein</fullName>
    </submittedName>
</protein>
<name>A0A199VX30_ANACO</name>
<sequence>MRFALMEGVAGGSSGTMIYFDTRINEKKYSSQSYTVRAQKEKKDSLQSYTVRAQNEKKYPSQVLVNVDIDSFQIYTIGA</sequence>